<dbReference type="PROSITE" id="PS51257">
    <property type="entry name" value="PROKAR_LIPOPROTEIN"/>
    <property type="match status" value="1"/>
</dbReference>
<dbReference type="EMBL" id="JBHRVQ010000001">
    <property type="protein sequence ID" value="MFC3387117.1"/>
    <property type="molecule type" value="Genomic_DNA"/>
</dbReference>
<evidence type="ECO:0000313" key="6">
    <source>
        <dbReference type="Proteomes" id="UP001595637"/>
    </source>
</evidence>
<sequence length="435" mass="48320">MKKFKWNYAFLFATMLMLGACGNSGDAGGSVSEETGGDSAEGDSVTIDLYQFKVEFKEQFESLVAQYEEENPNVTINVETVGGGNDYGATLKSKIASGNEPDIFNIGGPQAYEDHKDRIAPIENSEAVDAALEGTLESVTIDDQVYGIPYNLEGYGLIYNKSIFEEAGINPDELTTMEDLQSAVETLDGMKEELGLDAVFAFPGKERWVYGNHSSSSFLAPEFNDSVTEAFESDTVEFELSDELKNYIDMQVEYSEQPVLSLDYSQQVEALYSMEKVAMIQQGNWAYPSIEQIAPDVAENSGIIPIPVAGESKMPVGVPQYWVVNSGAEDNVQEAAVDFLDWMYTSDEGKDVVLNDFNFIPAFEDYDTSQIADPLSKEIYEYSEEGNTSGWVFLGYPTGFSEDIFGDNVQQYISGDITWEEVIENSQTYWEDNRQ</sequence>
<evidence type="ECO:0000313" key="5">
    <source>
        <dbReference type="EMBL" id="MFC3387117.1"/>
    </source>
</evidence>
<reference evidence="6" key="1">
    <citation type="journal article" date="2019" name="Int. J. Syst. Evol. Microbiol.">
        <title>The Global Catalogue of Microorganisms (GCM) 10K type strain sequencing project: providing services to taxonomists for standard genome sequencing and annotation.</title>
        <authorList>
            <consortium name="The Broad Institute Genomics Platform"/>
            <consortium name="The Broad Institute Genome Sequencing Center for Infectious Disease"/>
            <person name="Wu L."/>
            <person name="Ma J."/>
        </authorList>
    </citation>
    <scope>NUCLEOTIDE SEQUENCE [LARGE SCALE GENOMIC DNA]</scope>
    <source>
        <strain evidence="6">CCM 7756</strain>
    </source>
</reference>
<keyword evidence="2" id="KW-0813">Transport</keyword>
<evidence type="ECO:0000256" key="1">
    <source>
        <dbReference type="ARBA" id="ARBA00008520"/>
    </source>
</evidence>
<dbReference type="Gene3D" id="3.40.190.10">
    <property type="entry name" value="Periplasmic binding protein-like II"/>
    <property type="match status" value="2"/>
</dbReference>
<feature type="signal peptide" evidence="4">
    <location>
        <begin position="1"/>
        <end position="22"/>
    </location>
</feature>
<comment type="caution">
    <text evidence="5">The sequence shown here is derived from an EMBL/GenBank/DDBJ whole genome shotgun (WGS) entry which is preliminary data.</text>
</comment>
<dbReference type="InterPro" id="IPR006059">
    <property type="entry name" value="SBP"/>
</dbReference>
<evidence type="ECO:0000256" key="2">
    <source>
        <dbReference type="ARBA" id="ARBA00022448"/>
    </source>
</evidence>
<dbReference type="PANTHER" id="PTHR30061:SF50">
    <property type="entry name" value="MALTOSE_MALTODEXTRIN-BINDING PERIPLASMIC PROTEIN"/>
    <property type="match status" value="1"/>
</dbReference>
<dbReference type="RefSeq" id="WP_380650622.1">
    <property type="nucleotide sequence ID" value="NZ_JBHRVQ010000001.1"/>
</dbReference>
<accession>A0ABV7N1U6</accession>
<name>A0ABV7N1U6_9STAP</name>
<protein>
    <submittedName>
        <fullName evidence="5">ABC transporter substrate-binding protein</fullName>
    </submittedName>
</protein>
<evidence type="ECO:0000256" key="4">
    <source>
        <dbReference type="SAM" id="SignalP"/>
    </source>
</evidence>
<proteinExistence type="inferred from homology"/>
<keyword evidence="6" id="KW-1185">Reference proteome</keyword>
<dbReference type="Pfam" id="PF13416">
    <property type="entry name" value="SBP_bac_8"/>
    <property type="match status" value="1"/>
</dbReference>
<dbReference type="SUPFAM" id="SSF53850">
    <property type="entry name" value="Periplasmic binding protein-like II"/>
    <property type="match status" value="1"/>
</dbReference>
<dbReference type="Proteomes" id="UP001595637">
    <property type="component" value="Unassembled WGS sequence"/>
</dbReference>
<comment type="similarity">
    <text evidence="1">Belongs to the bacterial solute-binding protein 1 family.</text>
</comment>
<keyword evidence="3 4" id="KW-0732">Signal</keyword>
<organism evidence="5 6">
    <name type="scientific">Salinicoccus sesuvii</name>
    <dbReference type="NCBI Taxonomy" id="868281"/>
    <lineage>
        <taxon>Bacteria</taxon>
        <taxon>Bacillati</taxon>
        <taxon>Bacillota</taxon>
        <taxon>Bacilli</taxon>
        <taxon>Bacillales</taxon>
        <taxon>Staphylococcaceae</taxon>
        <taxon>Salinicoccus</taxon>
    </lineage>
</organism>
<evidence type="ECO:0000256" key="3">
    <source>
        <dbReference type="ARBA" id="ARBA00022729"/>
    </source>
</evidence>
<gene>
    <name evidence="5" type="ORF">ACFOEO_00660</name>
</gene>
<dbReference type="PANTHER" id="PTHR30061">
    <property type="entry name" value="MALTOSE-BINDING PERIPLASMIC PROTEIN"/>
    <property type="match status" value="1"/>
</dbReference>
<feature type="chain" id="PRO_5047027800" evidence="4">
    <location>
        <begin position="23"/>
        <end position="435"/>
    </location>
</feature>